<dbReference type="Gene3D" id="3.40.50.720">
    <property type="entry name" value="NAD(P)-binding Rossmann-like Domain"/>
    <property type="match status" value="1"/>
</dbReference>
<protein>
    <submittedName>
        <fullName evidence="2">NAD(P)-dependent oxidoreductase</fullName>
    </submittedName>
</protein>
<evidence type="ECO:0000313" key="3">
    <source>
        <dbReference type="Proteomes" id="UP000594688"/>
    </source>
</evidence>
<accession>A0A7T0G1A5</accession>
<evidence type="ECO:0000259" key="1">
    <source>
        <dbReference type="Pfam" id="PF01370"/>
    </source>
</evidence>
<dbReference type="GO" id="GO:0005737">
    <property type="term" value="C:cytoplasm"/>
    <property type="evidence" value="ECO:0007669"/>
    <property type="project" value="TreeGrafter"/>
</dbReference>
<name>A0A7T0G1A5_9BACT</name>
<dbReference type="InterPro" id="IPR036291">
    <property type="entry name" value="NAD(P)-bd_dom_sf"/>
</dbReference>
<dbReference type="Pfam" id="PF01370">
    <property type="entry name" value="Epimerase"/>
    <property type="match status" value="1"/>
</dbReference>
<dbReference type="EMBL" id="CP048685">
    <property type="protein sequence ID" value="QPJ62656.1"/>
    <property type="molecule type" value="Genomic_DNA"/>
</dbReference>
<dbReference type="AlphaFoldDB" id="A0A7T0G1A5"/>
<dbReference type="GO" id="GO:0004029">
    <property type="term" value="F:aldehyde dehydrogenase (NAD+) activity"/>
    <property type="evidence" value="ECO:0007669"/>
    <property type="project" value="TreeGrafter"/>
</dbReference>
<dbReference type="SUPFAM" id="SSF51735">
    <property type="entry name" value="NAD(P)-binding Rossmann-fold domains"/>
    <property type="match status" value="1"/>
</dbReference>
<dbReference type="InterPro" id="IPR001509">
    <property type="entry name" value="Epimerase_deHydtase"/>
</dbReference>
<reference evidence="2 3" key="1">
    <citation type="submission" date="2020-02" db="EMBL/GenBank/DDBJ databases">
        <title>Genomic and physiological characterization of two novel Nitrospinaceae genera.</title>
        <authorList>
            <person name="Mueller A.J."/>
            <person name="Jung M.-Y."/>
            <person name="Strachan C.R."/>
            <person name="Herbold C.W."/>
            <person name="Kirkegaard R.H."/>
            <person name="Daims H."/>
        </authorList>
    </citation>
    <scope>NUCLEOTIDE SEQUENCE [LARGE SCALE GENOMIC DNA]</scope>
    <source>
        <strain evidence="2">EB</strain>
    </source>
</reference>
<dbReference type="PANTHER" id="PTHR48079:SF6">
    <property type="entry name" value="NAD(P)-BINDING DOMAIN-CONTAINING PROTEIN-RELATED"/>
    <property type="match status" value="1"/>
</dbReference>
<dbReference type="PANTHER" id="PTHR48079">
    <property type="entry name" value="PROTEIN YEEZ"/>
    <property type="match status" value="1"/>
</dbReference>
<sequence length="336" mass="37856">MNAISNLEGTAVLVTGGTGFIGSHLVEALINRGCRVHCIVRKSSNLKWLPTQNITLHETDITNPELPDDCLNEIQHVFHCAGLTSAKTRQDYFEVNADACRALFELLIPHADHLNSIIHLSSLAAIGPSPNPPDPVNDETPCHPVTHYGKSKLAGEKIALEYCERLPMVVIRPPVVYGEREQNFFSYLQKLKQGWRIQVGNEPRHLSIVNVHDLVKAILLAAESPEKENPVYLVTDGEVYSWEEVSRIASNILNVNPRKLTLPLSLIRFAGMVSEMKGALLNQPAFLDRQRVKDIRQLAWTASADKFFNAYDFRPEYSLERGLKITLDWYKEKGWL</sequence>
<dbReference type="InterPro" id="IPR051783">
    <property type="entry name" value="NAD(P)-dependent_oxidoreduct"/>
</dbReference>
<organism evidence="2 3">
    <name type="scientific">Candidatus Nitronauta litoralis</name>
    <dbReference type="NCBI Taxonomy" id="2705533"/>
    <lineage>
        <taxon>Bacteria</taxon>
        <taxon>Pseudomonadati</taxon>
        <taxon>Nitrospinota/Tectimicrobiota group</taxon>
        <taxon>Nitrospinota</taxon>
        <taxon>Nitrospinia</taxon>
        <taxon>Nitrospinales</taxon>
        <taxon>Nitrospinaceae</taxon>
        <taxon>Candidatus Nitronauta</taxon>
    </lineage>
</organism>
<evidence type="ECO:0000313" key="2">
    <source>
        <dbReference type="EMBL" id="QPJ62656.1"/>
    </source>
</evidence>
<gene>
    <name evidence="2" type="ORF">G3M70_12535</name>
</gene>
<proteinExistence type="predicted"/>
<dbReference type="KEGG" id="nli:G3M70_12535"/>
<dbReference type="Proteomes" id="UP000594688">
    <property type="component" value="Chromosome"/>
</dbReference>
<feature type="domain" description="NAD-dependent epimerase/dehydratase" evidence="1">
    <location>
        <begin position="12"/>
        <end position="229"/>
    </location>
</feature>